<keyword evidence="2" id="KW-1185">Reference proteome</keyword>
<reference evidence="1" key="1">
    <citation type="submission" date="2022-04" db="EMBL/GenBank/DDBJ databases">
        <title>Genome of the entomopathogenic fungus Entomophthora muscae.</title>
        <authorList>
            <person name="Elya C."/>
            <person name="Lovett B.R."/>
            <person name="Lee E."/>
            <person name="Macias A.M."/>
            <person name="Hajek A.E."/>
            <person name="De Bivort B.L."/>
            <person name="Kasson M.T."/>
            <person name="De Fine Licht H.H."/>
            <person name="Stajich J.E."/>
        </authorList>
    </citation>
    <scope>NUCLEOTIDE SEQUENCE</scope>
    <source>
        <strain evidence="1">Berkeley</strain>
    </source>
</reference>
<name>A0ACC2RK66_9FUNG</name>
<dbReference type="Proteomes" id="UP001165960">
    <property type="component" value="Unassembled WGS sequence"/>
</dbReference>
<organism evidence="1 2">
    <name type="scientific">Entomophthora muscae</name>
    <dbReference type="NCBI Taxonomy" id="34485"/>
    <lineage>
        <taxon>Eukaryota</taxon>
        <taxon>Fungi</taxon>
        <taxon>Fungi incertae sedis</taxon>
        <taxon>Zoopagomycota</taxon>
        <taxon>Entomophthoromycotina</taxon>
        <taxon>Entomophthoromycetes</taxon>
        <taxon>Entomophthorales</taxon>
        <taxon>Entomophthoraceae</taxon>
        <taxon>Entomophthora</taxon>
    </lineage>
</organism>
<gene>
    <name evidence="1" type="ORF">DSO57_1014266</name>
</gene>
<sequence length="170" mass="18783">MANITHNIPDHFFGLYQDTIQCTQELDSSCSSVSDTQPTLPAHTEDWASTSTTPATLSFDISRDEENISSGPATNPSPCYHSLLFGVPLDEVFFDQFKASADMLSPTCQKKISMYALKRAMDPVEQRASSSEPSLTPRKPSGNGGYRSWMKRKASCIKLKLNPSPAFLRK</sequence>
<proteinExistence type="predicted"/>
<comment type="caution">
    <text evidence="1">The sequence shown here is derived from an EMBL/GenBank/DDBJ whole genome shotgun (WGS) entry which is preliminary data.</text>
</comment>
<accession>A0ACC2RK66</accession>
<evidence type="ECO:0000313" key="2">
    <source>
        <dbReference type="Proteomes" id="UP001165960"/>
    </source>
</evidence>
<dbReference type="EMBL" id="QTSX02007154">
    <property type="protein sequence ID" value="KAJ9050447.1"/>
    <property type="molecule type" value="Genomic_DNA"/>
</dbReference>
<evidence type="ECO:0000313" key="1">
    <source>
        <dbReference type="EMBL" id="KAJ9050447.1"/>
    </source>
</evidence>
<protein>
    <submittedName>
        <fullName evidence="1">Uncharacterized protein</fullName>
    </submittedName>
</protein>